<name>A0A8S9TPS3_PHYIN</name>
<feature type="non-terminal residue" evidence="1">
    <location>
        <position position="1"/>
    </location>
</feature>
<dbReference type="EMBL" id="JAACNO010002899">
    <property type="protein sequence ID" value="KAF4129983.1"/>
    <property type="molecule type" value="Genomic_DNA"/>
</dbReference>
<gene>
    <name evidence="1" type="ORF">GN958_ATG20826</name>
</gene>
<proteinExistence type="predicted"/>
<dbReference type="AlphaFoldDB" id="A0A8S9TPS3"/>
<comment type="caution">
    <text evidence="1">The sequence shown here is derived from an EMBL/GenBank/DDBJ whole genome shotgun (WGS) entry which is preliminary data.</text>
</comment>
<organism evidence="1 2">
    <name type="scientific">Phytophthora infestans</name>
    <name type="common">Potato late blight agent</name>
    <name type="synonym">Botrytis infestans</name>
    <dbReference type="NCBI Taxonomy" id="4787"/>
    <lineage>
        <taxon>Eukaryota</taxon>
        <taxon>Sar</taxon>
        <taxon>Stramenopiles</taxon>
        <taxon>Oomycota</taxon>
        <taxon>Peronosporomycetes</taxon>
        <taxon>Peronosporales</taxon>
        <taxon>Peronosporaceae</taxon>
        <taxon>Phytophthora</taxon>
    </lineage>
</organism>
<evidence type="ECO:0000313" key="2">
    <source>
        <dbReference type="Proteomes" id="UP000704712"/>
    </source>
</evidence>
<protein>
    <submittedName>
        <fullName evidence="1">Uncharacterized protein</fullName>
    </submittedName>
</protein>
<dbReference type="Proteomes" id="UP000704712">
    <property type="component" value="Unassembled WGS sequence"/>
</dbReference>
<sequence length="1034" mass="119493">ILYVVRDTVDHDKQHEIRQPPYIQPDARDAVRNSSDFLSGVRSFTSYVTLLITPSNVTDNSHRFYGHVLVALYSTAFDLLSCARFYVILHIIRDAVNHAKKRDAVDTPRDRHRFYGQILYVVRDTVDHAKQHEIRQPPYIQPDARDAVRNSSDFLSGVRSFTSYVTLLITPRNVTDNSHRFYGQILYVVRDTVDHAKQHEIRQPPYIQPDARDAVRNSIDFLSGVRSFTSYVTLLITPRNVTDNSHRFYGQILYVVRDTVDHAKQHEIRQPPYIQPDARDAVRNSIDFLSGVRSFTSYVTLLITPRNVTDNSHRFYGQILYVVRDTVDHDKQHEIRQPPYIQPDARDAVRNSIDFLSGVRSFTAYVTLLITPRNVTDNSHRFYGQILYVVCDTVDHDKQHEIRQPPYIQPDARDAVRSSIDFLSGVRSFTAYVTLLITPRNVTDNSHRFYGQILYVVRDTVDHAKQHEIRQPPYIQPDARDAVRNSIDFLSGVRSFTSYVTLLITPRNVTDNSHRFYGQILYVVRDTVDHAKQHEIRQPPYIQPDARDAVRNSIDFLSGVRSFTAYVTLLITPSNVTDNSHRFYGQILYVVCDTVDHAKQHEIRQPPYIQPDARDAVRNSIDFLSGVRSFTAYVTLLITPRNVTDNSHRFYGQILYVVRDTVDHAKQHEIRQPPYIQPDARDAVRNSSDFLSGVRSFTSYVTLLITPSNVTDNSHRFYGQILYVVRDTVDHDKQHEIRQPPYIQPDARDAVRNSIDFLSGVRSFTSYVTLLITPRNVTDNSHRFYGQILYVVRDTVDHAKQHEIRQPPYIQPDARDAVRNSSDFLSGVRSFTAYVTLLITPRNVTDNSHRFYGQILYVVRDTVDHAKQHEIRQPPYIQPDARDAVRNSSDFLSGVRSFTSYVTLLIMPRNVTNNSHRFYGQILYVVRDTVDHDKQHEIRQPPYIQPDARDAVRNSSDFLSGVRSFTSYVTLLITPRNVTDNSHRFYGQVLVALYPTAFDFMPCARYFTSYATRLASPRNWQTTAAIFTARSLCL</sequence>
<accession>A0A8S9TPS3</accession>
<evidence type="ECO:0000313" key="1">
    <source>
        <dbReference type="EMBL" id="KAF4129983.1"/>
    </source>
</evidence>
<reference evidence="1" key="1">
    <citation type="submission" date="2020-03" db="EMBL/GenBank/DDBJ databases">
        <title>Hybrid Assembly of Korean Phytophthora infestans isolates.</title>
        <authorList>
            <person name="Prokchorchik M."/>
            <person name="Lee Y."/>
            <person name="Seo J."/>
            <person name="Cho J.-H."/>
            <person name="Park Y.-E."/>
            <person name="Jang D.-C."/>
            <person name="Im J.-S."/>
            <person name="Choi J.-G."/>
            <person name="Park H.-J."/>
            <person name="Lee G.-B."/>
            <person name="Lee Y.-G."/>
            <person name="Hong S.-Y."/>
            <person name="Cho K."/>
            <person name="Sohn K.H."/>
        </authorList>
    </citation>
    <scope>NUCLEOTIDE SEQUENCE</scope>
    <source>
        <strain evidence="1">KR_2_A2</strain>
    </source>
</reference>